<sequence>MVDYVKYISLFLRIGSKQGLYSVTHTFLLEPGRWIMQGSWLERNGMPISFKGMTLVVWNRENWFSMATKLVFPGSDRSEISCQYKGRLHDGDRQYTFLLQHNLLGQVEGEGWICPDTIVQRYWVLGDRERRSGFETLHQVSDDNYYLTSGILAGHFLTSTMEASLARQPT</sequence>
<gene>
    <name evidence="1" type="ORF">DSM107003_08820</name>
</gene>
<reference evidence="1 2" key="1">
    <citation type="journal article" date="2019" name="Genome Biol. Evol.">
        <title>Day and night: Metabolic profiles and evolutionary relationships of six axenic non-marine cyanobacteria.</title>
        <authorList>
            <person name="Will S.E."/>
            <person name="Henke P."/>
            <person name="Boedeker C."/>
            <person name="Huang S."/>
            <person name="Brinkmann H."/>
            <person name="Rohde M."/>
            <person name="Jarek M."/>
            <person name="Friedl T."/>
            <person name="Seufert S."/>
            <person name="Schumacher M."/>
            <person name="Overmann J."/>
            <person name="Neumann-Schaal M."/>
            <person name="Petersen J."/>
        </authorList>
    </citation>
    <scope>NUCLEOTIDE SEQUENCE [LARGE SCALE GENOMIC DNA]</scope>
    <source>
        <strain evidence="1 2">SAG 1403-4b</strain>
    </source>
</reference>
<evidence type="ECO:0000313" key="2">
    <source>
        <dbReference type="Proteomes" id="UP000276103"/>
    </source>
</evidence>
<comment type="caution">
    <text evidence="1">The sequence shown here is derived from an EMBL/GenBank/DDBJ whole genome shotgun (WGS) entry which is preliminary data.</text>
</comment>
<name>A0A3S1C9F4_ANAVA</name>
<dbReference type="EMBL" id="RSCM01000002">
    <property type="protein sequence ID" value="RUS98863.1"/>
    <property type="molecule type" value="Genomic_DNA"/>
</dbReference>
<dbReference type="AlphaFoldDB" id="A0A3S1C9F4"/>
<keyword evidence="2" id="KW-1185">Reference proteome</keyword>
<organism evidence="1 2">
    <name type="scientific">Trichormus variabilis SAG 1403-4b</name>
    <dbReference type="NCBI Taxonomy" id="447716"/>
    <lineage>
        <taxon>Bacteria</taxon>
        <taxon>Bacillati</taxon>
        <taxon>Cyanobacteriota</taxon>
        <taxon>Cyanophyceae</taxon>
        <taxon>Nostocales</taxon>
        <taxon>Nostocaceae</taxon>
        <taxon>Trichormus</taxon>
    </lineage>
</organism>
<evidence type="ECO:0000313" key="1">
    <source>
        <dbReference type="EMBL" id="RUS98863.1"/>
    </source>
</evidence>
<protein>
    <submittedName>
        <fullName evidence="1">Uncharacterized protein</fullName>
    </submittedName>
</protein>
<dbReference type="Proteomes" id="UP000276103">
    <property type="component" value="Unassembled WGS sequence"/>
</dbReference>
<accession>A0A3S1C9F4</accession>
<proteinExistence type="predicted"/>